<evidence type="ECO:0000256" key="4">
    <source>
        <dbReference type="ARBA" id="ARBA00022692"/>
    </source>
</evidence>
<evidence type="ECO:0000256" key="2">
    <source>
        <dbReference type="ARBA" id="ARBA00022448"/>
    </source>
</evidence>
<evidence type="ECO:0000256" key="8">
    <source>
        <dbReference type="PROSITE-ProRule" id="PRU01360"/>
    </source>
</evidence>
<dbReference type="PANTHER" id="PTHR30069:SF29">
    <property type="entry name" value="HEMOGLOBIN AND HEMOGLOBIN-HAPTOGLOBIN-BINDING PROTEIN 1-RELATED"/>
    <property type="match status" value="1"/>
</dbReference>
<feature type="chain" id="PRO_5015446776" evidence="9">
    <location>
        <begin position="25"/>
        <end position="791"/>
    </location>
</feature>
<feature type="domain" description="Outer membrane protein beta-barrel" evidence="11">
    <location>
        <begin position="381"/>
        <end position="775"/>
    </location>
</feature>
<evidence type="ECO:0000256" key="3">
    <source>
        <dbReference type="ARBA" id="ARBA00022452"/>
    </source>
</evidence>
<keyword evidence="13" id="KW-1185">Reference proteome</keyword>
<keyword evidence="5 9" id="KW-0732">Signal</keyword>
<keyword evidence="7 8" id="KW-0998">Cell outer membrane</keyword>
<dbReference type="Gene3D" id="2.60.40.1120">
    <property type="entry name" value="Carboxypeptidase-like, regulatory domain"/>
    <property type="match status" value="1"/>
</dbReference>
<evidence type="ECO:0000256" key="5">
    <source>
        <dbReference type="ARBA" id="ARBA00022729"/>
    </source>
</evidence>
<dbReference type="InterPro" id="IPR012910">
    <property type="entry name" value="Plug_dom"/>
</dbReference>
<reference evidence="12 13" key="1">
    <citation type="submission" date="2018-05" db="EMBL/GenBank/DDBJ databases">
        <title>Algibacter marinivivus sp. nov., isolated from sample around a algae.</title>
        <authorList>
            <person name="Zhong X."/>
        </authorList>
    </citation>
    <scope>NUCLEOTIDE SEQUENCE [LARGE SCALE GENOMIC DNA]</scope>
    <source>
        <strain evidence="12 13">ZY111</strain>
    </source>
</reference>
<reference evidence="13" key="2">
    <citation type="submission" date="2018-05" db="EMBL/GenBank/DDBJ databases">
        <title>Algibacter marinivivus sp. nov., isolated from sample around a algae.</title>
        <authorList>
            <person name="Lu D."/>
        </authorList>
    </citation>
    <scope>NUCLEOTIDE SEQUENCE [LARGE SCALE GENOMIC DNA]</scope>
    <source>
        <strain evidence="13">ZY111</strain>
    </source>
</reference>
<feature type="signal peptide" evidence="9">
    <location>
        <begin position="1"/>
        <end position="24"/>
    </location>
</feature>
<dbReference type="GO" id="GO:0044718">
    <property type="term" value="P:siderophore transmembrane transport"/>
    <property type="evidence" value="ECO:0007669"/>
    <property type="project" value="TreeGrafter"/>
</dbReference>
<accession>A0A2U2X6F1</accession>
<proteinExistence type="inferred from homology"/>
<dbReference type="Pfam" id="PF14905">
    <property type="entry name" value="OMP_b-brl_3"/>
    <property type="match status" value="1"/>
</dbReference>
<dbReference type="Gene3D" id="2.170.130.10">
    <property type="entry name" value="TonB-dependent receptor, plug domain"/>
    <property type="match status" value="1"/>
</dbReference>
<dbReference type="RefSeq" id="WP_109351356.1">
    <property type="nucleotide sequence ID" value="NZ_QFRI01000001.1"/>
</dbReference>
<keyword evidence="3 8" id="KW-1134">Transmembrane beta strand</keyword>
<dbReference type="AlphaFoldDB" id="A0A2U2X6F1"/>
<dbReference type="GO" id="GO:0009279">
    <property type="term" value="C:cell outer membrane"/>
    <property type="evidence" value="ECO:0007669"/>
    <property type="project" value="UniProtKB-SubCell"/>
</dbReference>
<dbReference type="EMBL" id="QFRI01000001">
    <property type="protein sequence ID" value="PWH83334.1"/>
    <property type="molecule type" value="Genomic_DNA"/>
</dbReference>
<dbReference type="InterPro" id="IPR037066">
    <property type="entry name" value="Plug_dom_sf"/>
</dbReference>
<evidence type="ECO:0000259" key="10">
    <source>
        <dbReference type="Pfam" id="PF07715"/>
    </source>
</evidence>
<name>A0A2U2X6F1_9FLAO</name>
<organism evidence="12 13">
    <name type="scientific">Algibacter marinivivus</name>
    <dbReference type="NCBI Taxonomy" id="2100723"/>
    <lineage>
        <taxon>Bacteria</taxon>
        <taxon>Pseudomonadati</taxon>
        <taxon>Bacteroidota</taxon>
        <taxon>Flavobacteriia</taxon>
        <taxon>Flavobacteriales</taxon>
        <taxon>Flavobacteriaceae</taxon>
        <taxon>Algibacter</taxon>
    </lineage>
</organism>
<keyword evidence="6 8" id="KW-0472">Membrane</keyword>
<keyword evidence="2 8" id="KW-0813">Transport</keyword>
<dbReference type="InterPro" id="IPR039426">
    <property type="entry name" value="TonB-dep_rcpt-like"/>
</dbReference>
<evidence type="ECO:0000259" key="11">
    <source>
        <dbReference type="Pfam" id="PF14905"/>
    </source>
</evidence>
<dbReference type="Gene3D" id="2.40.170.20">
    <property type="entry name" value="TonB-dependent receptor, beta-barrel domain"/>
    <property type="match status" value="1"/>
</dbReference>
<dbReference type="PANTHER" id="PTHR30069">
    <property type="entry name" value="TONB-DEPENDENT OUTER MEMBRANE RECEPTOR"/>
    <property type="match status" value="1"/>
</dbReference>
<dbReference type="Proteomes" id="UP000245375">
    <property type="component" value="Unassembled WGS sequence"/>
</dbReference>
<comment type="caution">
    <text evidence="12">The sequence shown here is derived from an EMBL/GenBank/DDBJ whole genome shotgun (WGS) entry which is preliminary data.</text>
</comment>
<keyword evidence="4 8" id="KW-0812">Transmembrane</keyword>
<evidence type="ECO:0000313" key="12">
    <source>
        <dbReference type="EMBL" id="PWH83334.1"/>
    </source>
</evidence>
<dbReference type="PROSITE" id="PS52016">
    <property type="entry name" value="TONB_DEPENDENT_REC_3"/>
    <property type="match status" value="1"/>
</dbReference>
<feature type="domain" description="TonB-dependent receptor plug" evidence="10">
    <location>
        <begin position="147"/>
        <end position="223"/>
    </location>
</feature>
<gene>
    <name evidence="12" type="ORF">DIS18_01920</name>
</gene>
<dbReference type="InterPro" id="IPR041700">
    <property type="entry name" value="OMP_b-brl_3"/>
</dbReference>
<dbReference type="Pfam" id="PF07715">
    <property type="entry name" value="Plug"/>
    <property type="match status" value="1"/>
</dbReference>
<dbReference type="InterPro" id="IPR036942">
    <property type="entry name" value="Beta-barrel_TonB_sf"/>
</dbReference>
<comment type="subcellular location">
    <subcellularLocation>
        <location evidence="1 8">Cell outer membrane</location>
        <topology evidence="1 8">Multi-pass membrane protein</topology>
    </subcellularLocation>
</comment>
<evidence type="ECO:0000256" key="1">
    <source>
        <dbReference type="ARBA" id="ARBA00004571"/>
    </source>
</evidence>
<evidence type="ECO:0000256" key="6">
    <source>
        <dbReference type="ARBA" id="ARBA00023136"/>
    </source>
</evidence>
<comment type="similarity">
    <text evidence="8">Belongs to the TonB-dependent receptor family.</text>
</comment>
<sequence>MNLRYFYISFLILFAFSQLQIVSAQNVQIIGKVLEETSKQPIAYATVVLFDSTTGNTIKGVITADDGSFKIDTEIKQFYLQISFMGFVSKTIKEINPERRKINLGTIILKENTQQLEEVLVQAEVSSSQFKLDKRVFNVGKDLSSTGASALEVLNNVPSVNVDIEGTISLRGSSGVQVLINGKPSILTDDGGALGSITADMIDRIEIITNPSAKYDAEGTSGIINIVIKKDERKGINGAFSLNAGIPDNNSIGISLNRRSEKFNLFTQMGLGRRVYPRDSENINEDLETGTSIVSEGRDLRAEKFYNITLGTDYYISTNSVLTLSGNFAYEIEDQPSDINFKSLDASSNVTSEWERTETTEATNPKWQYELVYKHDFEDHEDHDLLLSATGRSFSKDLTSLFQDTTISGTDRDNTQNTRTDYGSNNYTFKLDYTKPFSEIWILETGAQYQIDDIGNDFEVQDLVDGEFVTDLGLANNFQFDQKVLGAYVIGGYECENWGLKAGLRLEQTDLETTLVTTNVSNTQSYTNLFPSVHSSYKLSDAVSLQAGYSARINRPGMRELNPFFNIRNNFNIRQGNPNLMPEFTDSYELTSIFDIGKTSLNFGVYHRYTTDVIERISVFENNVNTSMPENVGTNSTLGIEFNTKYSPARWLTFNVDFNYNQFDRKGTFESAVFDFNGDQWSSKLMAKFDLPANIDLEAVGNHRSKVKTVQGISSANTFLDVGIRKKILKDKGVINLSVRDVFKSRFSESFISQGNSEAYSWSRRGRFVAIGFSYGFGKGEAMEYSGGKRR</sequence>
<dbReference type="GO" id="GO:0015344">
    <property type="term" value="F:siderophore uptake transmembrane transporter activity"/>
    <property type="evidence" value="ECO:0007669"/>
    <property type="project" value="TreeGrafter"/>
</dbReference>
<dbReference type="SUPFAM" id="SSF56935">
    <property type="entry name" value="Porins"/>
    <property type="match status" value="1"/>
</dbReference>
<dbReference type="OrthoDB" id="8764943at2"/>
<evidence type="ECO:0000313" key="13">
    <source>
        <dbReference type="Proteomes" id="UP000245375"/>
    </source>
</evidence>
<evidence type="ECO:0000256" key="7">
    <source>
        <dbReference type="ARBA" id="ARBA00023237"/>
    </source>
</evidence>
<dbReference type="SUPFAM" id="SSF49464">
    <property type="entry name" value="Carboxypeptidase regulatory domain-like"/>
    <property type="match status" value="1"/>
</dbReference>
<dbReference type="InterPro" id="IPR008969">
    <property type="entry name" value="CarboxyPept-like_regulatory"/>
</dbReference>
<keyword evidence="12" id="KW-0675">Receptor</keyword>
<dbReference type="Pfam" id="PF13715">
    <property type="entry name" value="CarbopepD_reg_2"/>
    <property type="match status" value="1"/>
</dbReference>
<evidence type="ECO:0000256" key="9">
    <source>
        <dbReference type="SAM" id="SignalP"/>
    </source>
</evidence>
<reference evidence="13" key="3">
    <citation type="submission" date="2018-05" db="EMBL/GenBank/DDBJ databases">
        <authorList>
            <person name="Lu D."/>
        </authorList>
    </citation>
    <scope>NUCLEOTIDE SEQUENCE [LARGE SCALE GENOMIC DNA]</scope>
    <source>
        <strain evidence="13">ZY111</strain>
    </source>
</reference>
<protein>
    <submittedName>
        <fullName evidence="12">TonB-dependent receptor</fullName>
    </submittedName>
</protein>